<sequence>MQGGYGGGVYPAPPIPPDYSALYGGTPAYGGGSAPSAPAYAPAAPPGAPSYHQAIPSNNSSSPAAGAYSSQFGSEFSQSFNSPSNSFVPTDSLNQPSYNSSYPPPPSYAPVVPSYPSVAPAYDRSSEFGVGTAPSSTSFDSYSSAQRSNYGNASFGAPPQAVAPTGYDSYGGNQGGYSQSGEGESGRFDMYGNIITGIGRSDSVYSSKGGGNDRSYDNGGFQEVTRYDGGGEPYGSRGTGGSAWSSGGSGSFSAYGYLDDTPGAKSTNVARAAPKSDDNTDTGGIQKFRVKLLPELRSSESTKDVVCQIGLDGLRIVDPSGRTLRIYPLDTITRWEVKEPSVFTFWAKSSVDIDQRMIQLQSSSYVTTQILDTLTAACVQRFEMKDEPADAGTSGGVSGAADLNATKKTSVLDWVAIRPRASNPEEKQHWVPDEAVTKCNSCDTEFGAFLRRHHCRNCGDIFCDKCTRGRIALNTDEDSQPVRVCDRCLAEITQRLDNPKPTAVKPSNLRTHEDLAKKLQEELERNSGRKQNAGRTSSSHAPGSSNSTSVINCSKCGSVAVVTGSNTRCSNCDTSSRSSAPDRRSGGVGGSTAPQGPPHLWPSSAPSDGPGPRMREVACPTCTVHLQVQVPAFGTETVECGVCQHPFLVAA</sequence>
<feature type="region of interest" description="Disordered" evidence="5">
    <location>
        <begin position="33"/>
        <end position="188"/>
    </location>
</feature>
<dbReference type="InterPro" id="IPR000306">
    <property type="entry name" value="Znf_FYVE"/>
</dbReference>
<dbReference type="InterPro" id="IPR045893">
    <property type="entry name" value="FREE1"/>
</dbReference>
<dbReference type="PROSITE" id="PS50178">
    <property type="entry name" value="ZF_FYVE"/>
    <property type="match status" value="1"/>
</dbReference>
<accession>A0ABD3HMP2</accession>
<proteinExistence type="predicted"/>
<feature type="region of interest" description="Disordered" evidence="5">
    <location>
        <begin position="523"/>
        <end position="549"/>
    </location>
</feature>
<name>A0ABD3HMP2_9MARC</name>
<feature type="compositionally biased region" description="Polar residues" evidence="5">
    <location>
        <begin position="567"/>
        <end position="579"/>
    </location>
</feature>
<evidence type="ECO:0000259" key="6">
    <source>
        <dbReference type="PROSITE" id="PS50178"/>
    </source>
</evidence>
<dbReference type="AlphaFoldDB" id="A0ABD3HMP2"/>
<keyword evidence="2 4" id="KW-0863">Zinc-finger</keyword>
<feature type="compositionally biased region" description="Low complexity" evidence="5">
    <location>
        <begin position="49"/>
        <end position="87"/>
    </location>
</feature>
<dbReference type="Pfam" id="PF01363">
    <property type="entry name" value="FYVE"/>
    <property type="match status" value="1"/>
</dbReference>
<dbReference type="InterPro" id="IPR017455">
    <property type="entry name" value="Znf_FYVE-rel"/>
</dbReference>
<organism evidence="7 8">
    <name type="scientific">Riccia sorocarpa</name>
    <dbReference type="NCBI Taxonomy" id="122646"/>
    <lineage>
        <taxon>Eukaryota</taxon>
        <taxon>Viridiplantae</taxon>
        <taxon>Streptophyta</taxon>
        <taxon>Embryophyta</taxon>
        <taxon>Marchantiophyta</taxon>
        <taxon>Marchantiopsida</taxon>
        <taxon>Marchantiidae</taxon>
        <taxon>Marchantiales</taxon>
        <taxon>Ricciaceae</taxon>
        <taxon>Riccia</taxon>
    </lineage>
</organism>
<evidence type="ECO:0000256" key="3">
    <source>
        <dbReference type="ARBA" id="ARBA00022833"/>
    </source>
</evidence>
<dbReference type="InterPro" id="IPR011011">
    <property type="entry name" value="Znf_FYVE_PHD"/>
</dbReference>
<feature type="compositionally biased region" description="Low complexity" evidence="5">
    <location>
        <begin position="109"/>
        <end position="122"/>
    </location>
</feature>
<keyword evidence="8" id="KW-1185">Reference proteome</keyword>
<keyword evidence="3" id="KW-0862">Zinc</keyword>
<feature type="compositionally biased region" description="Polar residues" evidence="5">
    <location>
        <begin position="529"/>
        <end position="549"/>
    </location>
</feature>
<reference evidence="7 8" key="1">
    <citation type="submission" date="2024-09" db="EMBL/GenBank/DDBJ databases">
        <title>Chromosome-scale assembly of Riccia sorocarpa.</title>
        <authorList>
            <person name="Paukszto L."/>
        </authorList>
    </citation>
    <scope>NUCLEOTIDE SEQUENCE [LARGE SCALE GENOMIC DNA]</scope>
    <source>
        <strain evidence="7">LP-2024</strain>
        <tissue evidence="7">Aerial parts of the thallus</tissue>
    </source>
</reference>
<evidence type="ECO:0000256" key="5">
    <source>
        <dbReference type="SAM" id="MobiDB-lite"/>
    </source>
</evidence>
<feature type="compositionally biased region" description="Gly residues" evidence="5">
    <location>
        <begin position="228"/>
        <end position="241"/>
    </location>
</feature>
<feature type="domain" description="FYVE-type" evidence="6">
    <location>
        <begin position="433"/>
        <end position="493"/>
    </location>
</feature>
<dbReference type="FunFam" id="3.30.40.10:FF:000312">
    <property type="entry name" value="Zinc finger, FYVE-type, endofin"/>
    <property type="match status" value="1"/>
</dbReference>
<keyword evidence="1" id="KW-0479">Metal-binding</keyword>
<dbReference type="Proteomes" id="UP001633002">
    <property type="component" value="Unassembled WGS sequence"/>
</dbReference>
<dbReference type="PANTHER" id="PTHR46977:SF1">
    <property type="entry name" value="PROTEIN FREE1"/>
    <property type="match status" value="1"/>
</dbReference>
<evidence type="ECO:0000256" key="2">
    <source>
        <dbReference type="ARBA" id="ARBA00022771"/>
    </source>
</evidence>
<dbReference type="Gene3D" id="3.30.40.10">
    <property type="entry name" value="Zinc/RING finger domain, C3HC4 (zinc finger)"/>
    <property type="match status" value="1"/>
</dbReference>
<evidence type="ECO:0000313" key="8">
    <source>
        <dbReference type="Proteomes" id="UP001633002"/>
    </source>
</evidence>
<evidence type="ECO:0000256" key="1">
    <source>
        <dbReference type="ARBA" id="ARBA00022723"/>
    </source>
</evidence>
<feature type="compositionally biased region" description="Polar residues" evidence="5">
    <location>
        <begin position="133"/>
        <end position="152"/>
    </location>
</feature>
<dbReference type="PANTHER" id="PTHR46977">
    <property type="entry name" value="PROTEIN FREE1"/>
    <property type="match status" value="1"/>
</dbReference>
<dbReference type="InterPro" id="IPR013083">
    <property type="entry name" value="Znf_RING/FYVE/PHD"/>
</dbReference>
<feature type="compositionally biased region" description="Low complexity" evidence="5">
    <location>
        <begin position="166"/>
        <end position="182"/>
    </location>
</feature>
<dbReference type="GO" id="GO:0008270">
    <property type="term" value="F:zinc ion binding"/>
    <property type="evidence" value="ECO:0007669"/>
    <property type="project" value="UniProtKB-KW"/>
</dbReference>
<evidence type="ECO:0000256" key="4">
    <source>
        <dbReference type="PROSITE-ProRule" id="PRU00091"/>
    </source>
</evidence>
<feature type="region of interest" description="Disordered" evidence="5">
    <location>
        <begin position="567"/>
        <end position="614"/>
    </location>
</feature>
<dbReference type="EMBL" id="JBJQOH010000003">
    <property type="protein sequence ID" value="KAL3691584.1"/>
    <property type="molecule type" value="Genomic_DNA"/>
</dbReference>
<feature type="region of interest" description="Disordered" evidence="5">
    <location>
        <begin position="202"/>
        <end position="243"/>
    </location>
</feature>
<evidence type="ECO:0000313" key="7">
    <source>
        <dbReference type="EMBL" id="KAL3691584.1"/>
    </source>
</evidence>
<comment type="caution">
    <text evidence="7">The sequence shown here is derived from an EMBL/GenBank/DDBJ whole genome shotgun (WGS) entry which is preliminary data.</text>
</comment>
<protein>
    <recommendedName>
        <fullName evidence="6">FYVE-type domain-containing protein</fullName>
    </recommendedName>
</protein>
<gene>
    <name evidence="7" type="ORF">R1sor_005235</name>
</gene>
<dbReference type="SMART" id="SM00064">
    <property type="entry name" value="FYVE"/>
    <property type="match status" value="1"/>
</dbReference>
<dbReference type="SUPFAM" id="SSF57903">
    <property type="entry name" value="FYVE/PHD zinc finger"/>
    <property type="match status" value="1"/>
</dbReference>